<proteinExistence type="predicted"/>
<protein>
    <submittedName>
        <fullName evidence="2">Uncharacterized protein</fullName>
    </submittedName>
</protein>
<gene>
    <name evidence="2" type="ORF">JX265_011167</name>
</gene>
<sequence length="219" mass="24166">MPRIFASSTDYSQCRGSFGCHILFIINLASWKSKSYGLKLQGSTSLSEPLSKLIAAQMSLLRADAPVSSPNEKTTEYLFGATSKTSHQSRAINGCSDLTDREKQQSNLVQVVRRKKYTLGDPFDILDSGDKDTASIRAFLEDVSRGADLEVLARRHADEGKYKVDRNHDTATTIAFFLSGRTVRLIQAKDFDVNLPSTDDESRRAQLAAKEAKGRLGEA</sequence>
<dbReference type="AlphaFoldDB" id="A0A9P9WCM3"/>
<dbReference type="EMBL" id="JAFIMR010000040">
    <property type="protein sequence ID" value="KAI1857432.1"/>
    <property type="molecule type" value="Genomic_DNA"/>
</dbReference>
<accession>A0A9P9WCM3</accession>
<organism evidence="2 3">
    <name type="scientific">Neoarthrinium moseri</name>
    <dbReference type="NCBI Taxonomy" id="1658444"/>
    <lineage>
        <taxon>Eukaryota</taxon>
        <taxon>Fungi</taxon>
        <taxon>Dikarya</taxon>
        <taxon>Ascomycota</taxon>
        <taxon>Pezizomycotina</taxon>
        <taxon>Sordariomycetes</taxon>
        <taxon>Xylariomycetidae</taxon>
        <taxon>Amphisphaeriales</taxon>
        <taxon>Apiosporaceae</taxon>
        <taxon>Neoarthrinium</taxon>
    </lineage>
</organism>
<feature type="region of interest" description="Disordered" evidence="1">
    <location>
        <begin position="197"/>
        <end position="219"/>
    </location>
</feature>
<comment type="caution">
    <text evidence="2">The sequence shown here is derived from an EMBL/GenBank/DDBJ whole genome shotgun (WGS) entry which is preliminary data.</text>
</comment>
<reference evidence="2" key="1">
    <citation type="submission" date="2021-03" db="EMBL/GenBank/DDBJ databases">
        <title>Revisited historic fungal species revealed as producer of novel bioactive compounds through whole genome sequencing and comparative genomics.</title>
        <authorList>
            <person name="Vignolle G.A."/>
            <person name="Hochenegger N."/>
            <person name="Mach R.L."/>
            <person name="Mach-Aigner A.R."/>
            <person name="Javad Rahimi M."/>
            <person name="Salim K.A."/>
            <person name="Chan C.M."/>
            <person name="Lim L.B.L."/>
            <person name="Cai F."/>
            <person name="Druzhinina I.S."/>
            <person name="U'Ren J.M."/>
            <person name="Derntl C."/>
        </authorList>
    </citation>
    <scope>NUCLEOTIDE SEQUENCE</scope>
    <source>
        <strain evidence="2">TUCIM 5799</strain>
    </source>
</reference>
<evidence type="ECO:0000313" key="2">
    <source>
        <dbReference type="EMBL" id="KAI1857432.1"/>
    </source>
</evidence>
<feature type="compositionally biased region" description="Basic and acidic residues" evidence="1">
    <location>
        <begin position="200"/>
        <end position="219"/>
    </location>
</feature>
<evidence type="ECO:0000256" key="1">
    <source>
        <dbReference type="SAM" id="MobiDB-lite"/>
    </source>
</evidence>
<evidence type="ECO:0000313" key="3">
    <source>
        <dbReference type="Proteomes" id="UP000829685"/>
    </source>
</evidence>
<dbReference type="Proteomes" id="UP000829685">
    <property type="component" value="Unassembled WGS sequence"/>
</dbReference>
<keyword evidence="3" id="KW-1185">Reference proteome</keyword>
<name>A0A9P9WCM3_9PEZI</name>